<dbReference type="AlphaFoldDB" id="A0A6N3FE50"/>
<name>A0A6N3FE50_EUBLI</name>
<reference evidence="2" key="1">
    <citation type="submission" date="2019-11" db="EMBL/GenBank/DDBJ databases">
        <authorList>
            <person name="Feng L."/>
        </authorList>
    </citation>
    <scope>NUCLEOTIDE SEQUENCE</scope>
    <source>
        <strain evidence="2">ElimosumLFYP34</strain>
    </source>
</reference>
<keyword evidence="1" id="KW-1133">Transmembrane helix</keyword>
<accession>A0A6N3FE50</accession>
<keyword evidence="1" id="KW-0472">Membrane</keyword>
<keyword evidence="1" id="KW-0812">Transmembrane</keyword>
<dbReference type="EMBL" id="CACRTR010000012">
    <property type="protein sequence ID" value="VYU50325.1"/>
    <property type="molecule type" value="Genomic_DNA"/>
</dbReference>
<gene>
    <name evidence="2" type="ORF">ELLFYP34_00381</name>
</gene>
<protein>
    <submittedName>
        <fullName evidence="2">Uncharacterized protein</fullName>
    </submittedName>
</protein>
<evidence type="ECO:0000256" key="1">
    <source>
        <dbReference type="SAM" id="Phobius"/>
    </source>
</evidence>
<proteinExistence type="predicted"/>
<organism evidence="2">
    <name type="scientific">Eubacterium limosum</name>
    <dbReference type="NCBI Taxonomy" id="1736"/>
    <lineage>
        <taxon>Bacteria</taxon>
        <taxon>Bacillati</taxon>
        <taxon>Bacillota</taxon>
        <taxon>Clostridia</taxon>
        <taxon>Eubacteriales</taxon>
        <taxon>Eubacteriaceae</taxon>
        <taxon>Eubacterium</taxon>
    </lineage>
</organism>
<sequence length="40" mass="4464">MGKKKKNPLKKQLEIISKIVNILAGIATIVAMIYNTFFKG</sequence>
<feature type="transmembrane region" description="Helical" evidence="1">
    <location>
        <begin position="20"/>
        <end position="38"/>
    </location>
</feature>
<evidence type="ECO:0000313" key="2">
    <source>
        <dbReference type="EMBL" id="VYU50325.1"/>
    </source>
</evidence>